<comment type="caution">
    <text evidence="2">The sequence shown here is derived from an EMBL/GenBank/DDBJ whole genome shotgun (WGS) entry which is preliminary data.</text>
</comment>
<accession>A0A9N9LVN3</accession>
<keyword evidence="1" id="KW-0472">Membrane</keyword>
<dbReference type="Pfam" id="PF06966">
    <property type="entry name" value="DUF1295"/>
    <property type="match status" value="1"/>
</dbReference>
<keyword evidence="1" id="KW-0812">Transmembrane</keyword>
<dbReference type="OrthoDB" id="201504at2759"/>
<dbReference type="PANTHER" id="PTHR32251">
    <property type="entry name" value="3-OXO-5-ALPHA-STEROID 4-DEHYDROGENASE"/>
    <property type="match status" value="1"/>
</dbReference>
<reference evidence="2" key="1">
    <citation type="submission" date="2021-07" db="EMBL/GenBank/DDBJ databases">
        <authorList>
            <person name="Durling M."/>
        </authorList>
    </citation>
    <scope>NUCLEOTIDE SEQUENCE</scope>
</reference>
<keyword evidence="3" id="KW-1185">Reference proteome</keyword>
<evidence type="ECO:0000313" key="2">
    <source>
        <dbReference type="EMBL" id="CAG8980703.1"/>
    </source>
</evidence>
<feature type="transmembrane region" description="Helical" evidence="1">
    <location>
        <begin position="236"/>
        <end position="257"/>
    </location>
</feature>
<dbReference type="EMBL" id="CAJVRM010000407">
    <property type="protein sequence ID" value="CAG8980703.1"/>
    <property type="molecule type" value="Genomic_DNA"/>
</dbReference>
<sequence>MTLSSTLLHLTDFRNPFLKTLVPSVGAAFAIQAAFAIPSILAQSERFYDVSGSLTYLSVTALSLYLPAIRARAAATAVGSLKPAWPSLLDAFTGKGGANGLNWRQVVLSTAVTIWATRLGSYLFQRVLKDGHDSRFDEIKKSPPRFFAAWMAQATWVTLCMMPVLALNSIPRTTLAALPILGLTDIIGITIYVGGLGFEIAADRQKSAWVEAKKNKEHDEDFLTHGLWSKSRHPNYFGESTLWTGIATTAAGVLLTTTGQRGMGLSTTWYGRVLGLGMCAVSPAFVTFLLFKVSGIPLSEKKYDKKYGDHKDYQEWKKNTPVFIPKF</sequence>
<dbReference type="PANTHER" id="PTHR32251:SF17">
    <property type="entry name" value="STEROID 5-ALPHA REDUCTASE C-TERMINAL DOMAIN-CONTAINING PROTEIN"/>
    <property type="match status" value="1"/>
</dbReference>
<organism evidence="2 3">
    <name type="scientific">Hymenoscyphus albidus</name>
    <dbReference type="NCBI Taxonomy" id="595503"/>
    <lineage>
        <taxon>Eukaryota</taxon>
        <taxon>Fungi</taxon>
        <taxon>Dikarya</taxon>
        <taxon>Ascomycota</taxon>
        <taxon>Pezizomycotina</taxon>
        <taxon>Leotiomycetes</taxon>
        <taxon>Helotiales</taxon>
        <taxon>Helotiaceae</taxon>
        <taxon>Hymenoscyphus</taxon>
    </lineage>
</organism>
<feature type="transmembrane region" description="Helical" evidence="1">
    <location>
        <begin position="176"/>
        <end position="198"/>
    </location>
</feature>
<feature type="transmembrane region" description="Helical" evidence="1">
    <location>
        <begin position="146"/>
        <end position="170"/>
    </location>
</feature>
<dbReference type="Proteomes" id="UP000701801">
    <property type="component" value="Unassembled WGS sequence"/>
</dbReference>
<name>A0A9N9LVN3_9HELO</name>
<dbReference type="AlphaFoldDB" id="A0A9N9LVN3"/>
<dbReference type="GO" id="GO:0016020">
    <property type="term" value="C:membrane"/>
    <property type="evidence" value="ECO:0007669"/>
    <property type="project" value="TreeGrafter"/>
</dbReference>
<evidence type="ECO:0000256" key="1">
    <source>
        <dbReference type="SAM" id="Phobius"/>
    </source>
</evidence>
<evidence type="ECO:0000313" key="3">
    <source>
        <dbReference type="Proteomes" id="UP000701801"/>
    </source>
</evidence>
<dbReference type="Gene3D" id="1.20.120.1630">
    <property type="match status" value="1"/>
</dbReference>
<feature type="transmembrane region" description="Helical" evidence="1">
    <location>
        <begin position="20"/>
        <end position="42"/>
    </location>
</feature>
<protein>
    <recommendedName>
        <fullName evidence="4">Steroid 5-alpha reductase C-terminal domain-containing protein</fullName>
    </recommendedName>
</protein>
<dbReference type="InterPro" id="IPR010721">
    <property type="entry name" value="UstE-like"/>
</dbReference>
<keyword evidence="1" id="KW-1133">Transmembrane helix</keyword>
<proteinExistence type="predicted"/>
<feature type="transmembrane region" description="Helical" evidence="1">
    <location>
        <begin position="269"/>
        <end position="291"/>
    </location>
</feature>
<evidence type="ECO:0008006" key="4">
    <source>
        <dbReference type="Google" id="ProtNLM"/>
    </source>
</evidence>
<gene>
    <name evidence="2" type="ORF">HYALB_00007195</name>
</gene>